<sequence>MSYSFTSSESTTFTLTHAKHIAAKVATDLKRIQRLYGAPSDQTISAYEAEVIELLKAGYLDAVTYGYQRNGSWIEPTLRYTSHELFNSAANDDDPGKIRPGANISSADFTSYLIYSPAWFKLTSTEQEAFKGKLPFKRSGSPEPSISGYLDNDRIYSSGGRALNRSSVRSYL</sequence>
<dbReference type="InterPro" id="IPR041162">
    <property type="entry name" value="Bact_HORMA_1"/>
</dbReference>
<organism evidence="2 3">
    <name type="scientific">Methylomonas methanica</name>
    <dbReference type="NCBI Taxonomy" id="421"/>
    <lineage>
        <taxon>Bacteria</taxon>
        <taxon>Pseudomonadati</taxon>
        <taxon>Pseudomonadota</taxon>
        <taxon>Gammaproteobacteria</taxon>
        <taxon>Methylococcales</taxon>
        <taxon>Methylococcaceae</taxon>
        <taxon>Methylomonas</taxon>
    </lineage>
</organism>
<dbReference type="RefSeq" id="WP_082769174.1">
    <property type="nucleotide sequence ID" value="NZ_LUUF01000083.1"/>
</dbReference>
<feature type="domain" description="Bacterial HORMA" evidence="1">
    <location>
        <begin position="3"/>
        <end position="169"/>
    </location>
</feature>
<dbReference type="EMBL" id="SMCN01000001">
    <property type="protein sequence ID" value="TCV88569.1"/>
    <property type="molecule type" value="Genomic_DNA"/>
</dbReference>
<reference evidence="2 3" key="1">
    <citation type="submission" date="2019-03" db="EMBL/GenBank/DDBJ databases">
        <title>Systems level insights into methane cycling in arid and semi-arid ecosystems.</title>
        <authorList>
            <person name="Kalyuzhnaya M."/>
        </authorList>
    </citation>
    <scope>NUCLEOTIDE SEQUENCE [LARGE SCALE GENOMIC DNA]</scope>
    <source>
        <strain evidence="2 3">S-1</strain>
    </source>
</reference>
<evidence type="ECO:0000313" key="2">
    <source>
        <dbReference type="EMBL" id="TCV88569.1"/>
    </source>
</evidence>
<comment type="caution">
    <text evidence="2">The sequence shown here is derived from an EMBL/GenBank/DDBJ whole genome shotgun (WGS) entry which is preliminary data.</text>
</comment>
<protein>
    <recommendedName>
        <fullName evidence="1">Bacterial HORMA domain-containing protein</fullName>
    </recommendedName>
</protein>
<dbReference type="Proteomes" id="UP000295649">
    <property type="component" value="Unassembled WGS sequence"/>
</dbReference>
<gene>
    <name evidence="2" type="ORF">EDE11_101360</name>
</gene>
<accession>A0ABY2CWA5</accession>
<proteinExistence type="predicted"/>
<evidence type="ECO:0000259" key="1">
    <source>
        <dbReference type="Pfam" id="PF18138"/>
    </source>
</evidence>
<name>A0ABY2CWA5_METMH</name>
<evidence type="ECO:0000313" key="3">
    <source>
        <dbReference type="Proteomes" id="UP000295649"/>
    </source>
</evidence>
<keyword evidence="3" id="KW-1185">Reference proteome</keyword>
<dbReference type="Pfam" id="PF18138">
    <property type="entry name" value="bacHORMA_1"/>
    <property type="match status" value="1"/>
</dbReference>